<feature type="region of interest" description="Disordered" evidence="1">
    <location>
        <begin position="201"/>
        <end position="230"/>
    </location>
</feature>
<comment type="caution">
    <text evidence="2">The sequence shown here is derived from an EMBL/GenBank/DDBJ whole genome shotgun (WGS) entry which is preliminary data.</text>
</comment>
<evidence type="ECO:0000256" key="1">
    <source>
        <dbReference type="SAM" id="MobiDB-lite"/>
    </source>
</evidence>
<name>A0A0F9FYV3_9ZZZZ</name>
<feature type="compositionally biased region" description="Polar residues" evidence="1">
    <location>
        <begin position="221"/>
        <end position="230"/>
    </location>
</feature>
<reference evidence="2" key="1">
    <citation type="journal article" date="2015" name="Nature">
        <title>Complex archaea that bridge the gap between prokaryotes and eukaryotes.</title>
        <authorList>
            <person name="Spang A."/>
            <person name="Saw J.H."/>
            <person name="Jorgensen S.L."/>
            <person name="Zaremba-Niedzwiedzka K."/>
            <person name="Martijn J."/>
            <person name="Lind A.E."/>
            <person name="van Eijk R."/>
            <person name="Schleper C."/>
            <person name="Guy L."/>
            <person name="Ettema T.J."/>
        </authorList>
    </citation>
    <scope>NUCLEOTIDE SEQUENCE</scope>
</reference>
<organism evidence="2">
    <name type="scientific">marine sediment metagenome</name>
    <dbReference type="NCBI Taxonomy" id="412755"/>
    <lineage>
        <taxon>unclassified sequences</taxon>
        <taxon>metagenomes</taxon>
        <taxon>ecological metagenomes</taxon>
    </lineage>
</organism>
<proteinExistence type="predicted"/>
<gene>
    <name evidence="2" type="ORF">LCGC14_2184000</name>
</gene>
<dbReference type="AlphaFoldDB" id="A0A0F9FYV3"/>
<sequence>ETIGQGPAGQSAVHLDTARQAQITELSVAHSNLEDGFANICKQHLRALPEDDKVTIREADGKHGSREISLTREDAEKYELLLQGTIKMALPVNRGAAVTNARLLTEARGPGQRPLLSDVAVLQGELDIENPMEMVDSVNEQLVVNALVDEYIKTLARQAQVAAGELSPEEIAAIAQGFADLPQQAQQALLARFAGDIPPELGGNGAAGQTARTASLGARTTRGQQLSEIQ</sequence>
<accession>A0A0F9FYV3</accession>
<feature type="non-terminal residue" evidence="2">
    <location>
        <position position="1"/>
    </location>
</feature>
<dbReference type="EMBL" id="LAZR01028453">
    <property type="protein sequence ID" value="KKL62555.1"/>
    <property type="molecule type" value="Genomic_DNA"/>
</dbReference>
<protein>
    <submittedName>
        <fullName evidence="2">Uncharacterized protein</fullName>
    </submittedName>
</protein>
<evidence type="ECO:0000313" key="2">
    <source>
        <dbReference type="EMBL" id="KKL62555.1"/>
    </source>
</evidence>